<keyword evidence="1" id="KW-0732">Signal</keyword>
<sequence length="190" mass="21588">MRNTLFILFILMVSSLFAQEKIKPAAEKAVKFQTIIQGGLLAGSSTESFALQTINGYRFGNWFAGVGAGLDFYMQRGVPLFADLRYHFSNQRRSFFIYTDAGAHIPWIKNKEQRNIISQSTGLYTDAGVGFRLATKKGDGFLFSAGYSYKHVPEKQQGFSWQSWPQPNGETILNYNYRFNRVAVKFGLMF</sequence>
<evidence type="ECO:0000256" key="1">
    <source>
        <dbReference type="SAM" id="SignalP"/>
    </source>
</evidence>
<feature type="signal peptide" evidence="1">
    <location>
        <begin position="1"/>
        <end position="18"/>
    </location>
</feature>
<evidence type="ECO:0000313" key="3">
    <source>
        <dbReference type="Proteomes" id="UP000515344"/>
    </source>
</evidence>
<dbReference type="KEGG" id="lacs:H4075_07880"/>
<protein>
    <recommendedName>
        <fullName evidence="4">Outer membrane beta-barrel protein</fullName>
    </recommendedName>
</protein>
<name>A0A7G5XKT6_9BACT</name>
<organism evidence="2 3">
    <name type="scientific">Lacibacter sediminis</name>
    <dbReference type="NCBI Taxonomy" id="2760713"/>
    <lineage>
        <taxon>Bacteria</taxon>
        <taxon>Pseudomonadati</taxon>
        <taxon>Bacteroidota</taxon>
        <taxon>Chitinophagia</taxon>
        <taxon>Chitinophagales</taxon>
        <taxon>Chitinophagaceae</taxon>
        <taxon>Lacibacter</taxon>
    </lineage>
</organism>
<keyword evidence="3" id="KW-1185">Reference proteome</keyword>
<proteinExistence type="predicted"/>
<reference evidence="3" key="1">
    <citation type="submission" date="2020-08" db="EMBL/GenBank/DDBJ databases">
        <title>Lacibacter sp. S13-6-6 genome sequencing.</title>
        <authorList>
            <person name="Jin L."/>
        </authorList>
    </citation>
    <scope>NUCLEOTIDE SEQUENCE [LARGE SCALE GENOMIC DNA]</scope>
    <source>
        <strain evidence="3">S13-6-6</strain>
    </source>
</reference>
<feature type="chain" id="PRO_5028948953" description="Outer membrane beta-barrel protein" evidence="1">
    <location>
        <begin position="19"/>
        <end position="190"/>
    </location>
</feature>
<dbReference type="EMBL" id="CP060007">
    <property type="protein sequence ID" value="QNA46089.1"/>
    <property type="molecule type" value="Genomic_DNA"/>
</dbReference>
<dbReference type="AlphaFoldDB" id="A0A7G5XKT6"/>
<accession>A0A7G5XKT6</accession>
<evidence type="ECO:0000313" key="2">
    <source>
        <dbReference type="EMBL" id="QNA46089.1"/>
    </source>
</evidence>
<dbReference type="RefSeq" id="WP_182805705.1">
    <property type="nucleotide sequence ID" value="NZ_CP060007.1"/>
</dbReference>
<evidence type="ECO:0008006" key="4">
    <source>
        <dbReference type="Google" id="ProtNLM"/>
    </source>
</evidence>
<gene>
    <name evidence="2" type="ORF">H4075_07880</name>
</gene>
<dbReference type="Proteomes" id="UP000515344">
    <property type="component" value="Chromosome"/>
</dbReference>